<dbReference type="Proteomes" id="UP000250235">
    <property type="component" value="Unassembled WGS sequence"/>
</dbReference>
<keyword evidence="10" id="KW-1185">Reference proteome</keyword>
<comment type="subcellular location">
    <subcellularLocation>
        <location evidence="1">Nucleus</location>
    </subcellularLocation>
</comment>
<evidence type="ECO:0000256" key="4">
    <source>
        <dbReference type="ARBA" id="ARBA00023125"/>
    </source>
</evidence>
<reference evidence="9 10" key="1">
    <citation type="journal article" date="2015" name="Proc. Natl. Acad. Sci. U.S.A.">
        <title>The resurrection genome of Boea hygrometrica: A blueprint for survival of dehydration.</title>
        <authorList>
            <person name="Xiao L."/>
            <person name="Yang G."/>
            <person name="Zhang L."/>
            <person name="Yang X."/>
            <person name="Zhao S."/>
            <person name="Ji Z."/>
            <person name="Zhou Q."/>
            <person name="Hu M."/>
            <person name="Wang Y."/>
            <person name="Chen M."/>
            <person name="Xu Y."/>
            <person name="Jin H."/>
            <person name="Xiao X."/>
            <person name="Hu G."/>
            <person name="Bao F."/>
            <person name="Hu Y."/>
            <person name="Wan P."/>
            <person name="Li L."/>
            <person name="Deng X."/>
            <person name="Kuang T."/>
            <person name="Xiang C."/>
            <person name="Zhu J.K."/>
            <person name="Oliver M.J."/>
            <person name="He Y."/>
        </authorList>
    </citation>
    <scope>NUCLEOTIDE SEQUENCE [LARGE SCALE GENOMIC DNA]</scope>
    <source>
        <strain evidence="10">cv. XS01</strain>
    </source>
</reference>
<keyword evidence="2" id="KW-0677">Repeat</keyword>
<evidence type="ECO:0000259" key="8">
    <source>
        <dbReference type="PROSITE" id="PS51294"/>
    </source>
</evidence>
<name>A0A2Z7AEA9_9LAMI</name>
<keyword evidence="4" id="KW-0238">DNA-binding</keyword>
<dbReference type="PROSITE" id="PS50090">
    <property type="entry name" value="MYB_LIKE"/>
    <property type="match status" value="1"/>
</dbReference>
<keyword evidence="5" id="KW-0804">Transcription</keyword>
<gene>
    <name evidence="9" type="ORF">F511_26764</name>
</gene>
<evidence type="ECO:0000256" key="6">
    <source>
        <dbReference type="ARBA" id="ARBA00023242"/>
    </source>
</evidence>
<dbReference type="PROSITE" id="PS51294">
    <property type="entry name" value="HTH_MYB"/>
    <property type="match status" value="1"/>
</dbReference>
<feature type="domain" description="HTH myb-type" evidence="8">
    <location>
        <begin position="9"/>
        <end position="74"/>
    </location>
</feature>
<feature type="domain" description="Myb-like" evidence="7">
    <location>
        <begin position="9"/>
        <end position="70"/>
    </location>
</feature>
<dbReference type="GO" id="GO:0005634">
    <property type="term" value="C:nucleus"/>
    <property type="evidence" value="ECO:0007669"/>
    <property type="project" value="UniProtKB-SubCell"/>
</dbReference>
<keyword evidence="6" id="KW-0539">Nucleus</keyword>
<dbReference type="SMART" id="SM00717">
    <property type="entry name" value="SANT"/>
    <property type="match status" value="1"/>
</dbReference>
<dbReference type="InterPro" id="IPR051953">
    <property type="entry name" value="Plant_SW-associated_TFs"/>
</dbReference>
<dbReference type="EMBL" id="KV016232">
    <property type="protein sequence ID" value="KZV20006.1"/>
    <property type="molecule type" value="Genomic_DNA"/>
</dbReference>
<dbReference type="SUPFAM" id="SSF46689">
    <property type="entry name" value="Homeodomain-like"/>
    <property type="match status" value="1"/>
</dbReference>
<dbReference type="AlphaFoldDB" id="A0A2Z7AEA9"/>
<dbReference type="InterPro" id="IPR009057">
    <property type="entry name" value="Homeodomain-like_sf"/>
</dbReference>
<dbReference type="CDD" id="cd00167">
    <property type="entry name" value="SANT"/>
    <property type="match status" value="1"/>
</dbReference>
<dbReference type="PANTHER" id="PTHR47997">
    <property type="entry name" value="MYB DOMAIN PROTEIN 55"/>
    <property type="match status" value="1"/>
</dbReference>
<accession>A0A2Z7AEA9</accession>
<dbReference type="GO" id="GO:0003677">
    <property type="term" value="F:DNA binding"/>
    <property type="evidence" value="ECO:0007669"/>
    <property type="project" value="UniProtKB-KW"/>
</dbReference>
<evidence type="ECO:0000256" key="3">
    <source>
        <dbReference type="ARBA" id="ARBA00023015"/>
    </source>
</evidence>
<dbReference type="InterPro" id="IPR001005">
    <property type="entry name" value="SANT/Myb"/>
</dbReference>
<evidence type="ECO:0000256" key="2">
    <source>
        <dbReference type="ARBA" id="ARBA00022737"/>
    </source>
</evidence>
<keyword evidence="3" id="KW-0805">Transcription regulation</keyword>
<dbReference type="PANTHER" id="PTHR47997:SF87">
    <property type="entry name" value="TRANSCRIPTION FACTOR MYB26"/>
    <property type="match status" value="1"/>
</dbReference>
<sequence>MVHHSCCNKQKVKRGLWSPEEDEKLIKYVSNYGHGCWSSVPRLAGVDILPSLLWLQRCGKSCRLRWINYLRPDLKRGSFTPQEAALIVELHKILGNSIKKKLIAHQNDYLSDHLTATLISPNLTNSISSSTSSSSHYSSDQNNLFSPNLNYDLIPCPQIDRICITNPPLALQDLDPVEIRLLDNHLMNYNASNFVAPVPPPSTIHFSPCAIGAQLSIPLSYHPQFVCDDHHQQSLQKLEDDFIFGTESLSTQVSNPKLDQGFDQDPSSVVIPILPKLNDLLKWNELGMPFSSSSPEQVLDPILSGFSCENGTMEGFEPFMQIFAAAAPMQLP</sequence>
<dbReference type="Pfam" id="PF00249">
    <property type="entry name" value="Myb_DNA-binding"/>
    <property type="match status" value="1"/>
</dbReference>
<dbReference type="FunFam" id="1.10.10.60:FF:000158">
    <property type="entry name" value="MYB transcription factor"/>
    <property type="match status" value="1"/>
</dbReference>
<dbReference type="Gene3D" id="1.10.10.60">
    <property type="entry name" value="Homeodomain-like"/>
    <property type="match status" value="1"/>
</dbReference>
<evidence type="ECO:0000256" key="5">
    <source>
        <dbReference type="ARBA" id="ARBA00023163"/>
    </source>
</evidence>
<proteinExistence type="predicted"/>
<organism evidence="9 10">
    <name type="scientific">Dorcoceras hygrometricum</name>
    <dbReference type="NCBI Taxonomy" id="472368"/>
    <lineage>
        <taxon>Eukaryota</taxon>
        <taxon>Viridiplantae</taxon>
        <taxon>Streptophyta</taxon>
        <taxon>Embryophyta</taxon>
        <taxon>Tracheophyta</taxon>
        <taxon>Spermatophyta</taxon>
        <taxon>Magnoliopsida</taxon>
        <taxon>eudicotyledons</taxon>
        <taxon>Gunneridae</taxon>
        <taxon>Pentapetalae</taxon>
        <taxon>asterids</taxon>
        <taxon>lamiids</taxon>
        <taxon>Lamiales</taxon>
        <taxon>Gesneriaceae</taxon>
        <taxon>Didymocarpoideae</taxon>
        <taxon>Trichosporeae</taxon>
        <taxon>Loxocarpinae</taxon>
        <taxon>Dorcoceras</taxon>
    </lineage>
</organism>
<evidence type="ECO:0000256" key="1">
    <source>
        <dbReference type="ARBA" id="ARBA00004123"/>
    </source>
</evidence>
<dbReference type="OrthoDB" id="2143914at2759"/>
<dbReference type="InterPro" id="IPR017930">
    <property type="entry name" value="Myb_dom"/>
</dbReference>
<protein>
    <submittedName>
        <fullName evidence="9">Myb-related protein 305</fullName>
    </submittedName>
</protein>
<evidence type="ECO:0000313" key="9">
    <source>
        <dbReference type="EMBL" id="KZV20006.1"/>
    </source>
</evidence>
<evidence type="ECO:0000259" key="7">
    <source>
        <dbReference type="PROSITE" id="PS50090"/>
    </source>
</evidence>
<evidence type="ECO:0000313" key="10">
    <source>
        <dbReference type="Proteomes" id="UP000250235"/>
    </source>
</evidence>